<comment type="caution">
    <text evidence="3">The sequence shown here is derived from an EMBL/GenBank/DDBJ whole genome shotgun (WGS) entry which is preliminary data.</text>
</comment>
<dbReference type="InterPro" id="IPR051319">
    <property type="entry name" value="Oligoribo/pAp-PDE_c-di-AMP_PDE"/>
</dbReference>
<dbReference type="GO" id="GO:0003676">
    <property type="term" value="F:nucleic acid binding"/>
    <property type="evidence" value="ECO:0007669"/>
    <property type="project" value="InterPro"/>
</dbReference>
<dbReference type="Pfam" id="PF02272">
    <property type="entry name" value="DHHA1"/>
    <property type="match status" value="1"/>
</dbReference>
<proteinExistence type="predicted"/>
<gene>
    <name evidence="3" type="ORF">A3207_04720</name>
</gene>
<dbReference type="Proteomes" id="UP000752814">
    <property type="component" value="Unassembled WGS sequence"/>
</dbReference>
<dbReference type="SUPFAM" id="SSF64182">
    <property type="entry name" value="DHH phosphoesterases"/>
    <property type="match status" value="1"/>
</dbReference>
<dbReference type="Pfam" id="PF01368">
    <property type="entry name" value="DHH"/>
    <property type="match status" value="1"/>
</dbReference>
<sequence>MIEKIAAKLSTGKKIVLMHGNADPDALGSAYALSQCFPDTYIGAPGGMDRVAKAVANKLSIEVIENPDISEYDYAVIVDCSSRDQVSADLSEIECVAIDHHAVSGDWDECLSICNENRKSCAEVILDILKCTDFKIDEKTGMALAAGMITDSGHFKFADSMMMRSFADLLDEAGIEMKDVISITDLKQDVSERVSQLKGMQNMKFERIGDYIAAVSQRSSHEGSVCKAIINAGADIAFVGSQRKDEFRISARAKQDLVQKGFHLGKILNDVTGETNGVGGGHAGAAGLTGKGDIEAHLNICMSRSLDFFRFITSEGENKCKR</sequence>
<evidence type="ECO:0000259" key="2">
    <source>
        <dbReference type="Pfam" id="PF02272"/>
    </source>
</evidence>
<dbReference type="InterPro" id="IPR001667">
    <property type="entry name" value="DDH_dom"/>
</dbReference>
<protein>
    <submittedName>
        <fullName evidence="3">Exopolyphosphatase</fullName>
    </submittedName>
</protein>
<dbReference type="EMBL" id="LVVT01000024">
    <property type="protein sequence ID" value="TQS81182.1"/>
    <property type="molecule type" value="Genomic_DNA"/>
</dbReference>
<dbReference type="InterPro" id="IPR038763">
    <property type="entry name" value="DHH_sf"/>
</dbReference>
<reference evidence="3" key="1">
    <citation type="submission" date="2016-03" db="EMBL/GenBank/DDBJ databases">
        <authorList>
            <person name="Borrel G."/>
            <person name="Mccann A."/>
            <person name="O'Toole P.W."/>
        </authorList>
    </citation>
    <scope>NUCLEOTIDE SEQUENCE</scope>
    <source>
        <strain evidence="3">183</strain>
    </source>
</reference>
<dbReference type="Gene3D" id="3.90.1640.10">
    <property type="entry name" value="inorganic pyrophosphatase (n-terminal core)"/>
    <property type="match status" value="1"/>
</dbReference>
<dbReference type="InterPro" id="IPR003156">
    <property type="entry name" value="DHHA1_dom"/>
</dbReference>
<dbReference type="PANTHER" id="PTHR47618">
    <property type="entry name" value="BIFUNCTIONAL OLIGORIBONUCLEASE AND PAP PHOSPHATASE NRNA"/>
    <property type="match status" value="1"/>
</dbReference>
<evidence type="ECO:0000313" key="3">
    <source>
        <dbReference type="EMBL" id="TQS81182.1"/>
    </source>
</evidence>
<accession>A0A8J8PAB7</accession>
<feature type="domain" description="DHHA1" evidence="2">
    <location>
        <begin position="233"/>
        <end position="292"/>
    </location>
</feature>
<dbReference type="AlphaFoldDB" id="A0A8J8PAB7"/>
<dbReference type="PANTHER" id="PTHR47618:SF1">
    <property type="entry name" value="BIFUNCTIONAL OLIGORIBONUCLEASE AND PAP PHOSPHATASE NRNA"/>
    <property type="match status" value="1"/>
</dbReference>
<name>A0A8J8PAB7_9ARCH</name>
<organism evidence="3 4">
    <name type="scientific">Candidatus Methanomassiliicoccus intestinalis</name>
    <dbReference type="NCBI Taxonomy" id="1406512"/>
    <lineage>
        <taxon>Archaea</taxon>
        <taxon>Methanobacteriati</taxon>
        <taxon>Thermoplasmatota</taxon>
        <taxon>Thermoplasmata</taxon>
        <taxon>Methanomassiliicoccales</taxon>
        <taxon>Methanomassiliicoccaceae</taxon>
        <taxon>Methanomassiliicoccus</taxon>
    </lineage>
</organism>
<dbReference type="RefSeq" id="WP_400195163.1">
    <property type="nucleotide sequence ID" value="NZ_CAYAYE010000021.1"/>
</dbReference>
<evidence type="ECO:0000313" key="4">
    <source>
        <dbReference type="Proteomes" id="UP000752814"/>
    </source>
</evidence>
<feature type="domain" description="DDH" evidence="1">
    <location>
        <begin position="15"/>
        <end position="146"/>
    </location>
</feature>
<evidence type="ECO:0000259" key="1">
    <source>
        <dbReference type="Pfam" id="PF01368"/>
    </source>
</evidence>